<evidence type="ECO:0000313" key="15">
    <source>
        <dbReference type="Proteomes" id="UP000076842"/>
    </source>
</evidence>
<comment type="subcellular location">
    <subcellularLocation>
        <location evidence="1">Endoplasmic reticulum membrane</location>
        <topology evidence="1">Single-pass type I membrane protein</topology>
    </subcellularLocation>
</comment>
<keyword evidence="4" id="KW-0813">Transport</keyword>
<sequence>MPANKIKLAQIPTLTFHSDRKTAARRTAPIPQLACKGPACKRFQPDAVQCYNMGGAGNDVQWRCEADLPEGIRMGGVEVSCEGWARPGDEYVLKGASTSHLPSQPPR</sequence>
<evidence type="ECO:0000256" key="7">
    <source>
        <dbReference type="ARBA" id="ARBA00022729"/>
    </source>
</evidence>
<evidence type="ECO:0000256" key="8">
    <source>
        <dbReference type="ARBA" id="ARBA00022824"/>
    </source>
</evidence>
<keyword evidence="5" id="KW-0109">Calcium transport</keyword>
<dbReference type="AlphaFoldDB" id="A0A165HD34"/>
<evidence type="ECO:0000256" key="1">
    <source>
        <dbReference type="ARBA" id="ARBA00004115"/>
    </source>
</evidence>
<name>A0A165HD34_9BASI</name>
<protein>
    <recommendedName>
        <fullName evidence="3">Store-operated calcium entry-associated regulatory factor</fullName>
    </recommendedName>
    <alternativeName>
        <fullName evidence="13">Transmembrane protein 66</fullName>
    </alternativeName>
</protein>
<keyword evidence="9" id="KW-0106">Calcium</keyword>
<proteinExistence type="inferred from homology"/>
<dbReference type="GO" id="GO:2001256">
    <property type="term" value="P:regulation of store-operated calcium entry"/>
    <property type="evidence" value="ECO:0007669"/>
    <property type="project" value="InterPro"/>
</dbReference>
<evidence type="ECO:0000256" key="13">
    <source>
        <dbReference type="ARBA" id="ARBA00031116"/>
    </source>
</evidence>
<evidence type="ECO:0000256" key="2">
    <source>
        <dbReference type="ARBA" id="ARBA00006833"/>
    </source>
</evidence>
<dbReference type="OrthoDB" id="20303at2759"/>
<accession>A0A165HD34</accession>
<evidence type="ECO:0000313" key="14">
    <source>
        <dbReference type="EMBL" id="KZT59143.1"/>
    </source>
</evidence>
<evidence type="ECO:0000256" key="3">
    <source>
        <dbReference type="ARBA" id="ARBA00016584"/>
    </source>
</evidence>
<keyword evidence="12" id="KW-0472">Membrane</keyword>
<dbReference type="EMBL" id="KV423943">
    <property type="protein sequence ID" value="KZT59143.1"/>
    <property type="molecule type" value="Genomic_DNA"/>
</dbReference>
<dbReference type="PANTHER" id="PTHR15929">
    <property type="entry name" value="STORE-OPERATED CALCIUM ENTRY-ASSOCIATED REGULATORY FACTOR"/>
    <property type="match status" value="1"/>
</dbReference>
<reference evidence="14 15" key="1">
    <citation type="journal article" date="2016" name="Mol. Biol. Evol.">
        <title>Comparative Genomics of Early-Diverging Mushroom-Forming Fungi Provides Insights into the Origins of Lignocellulose Decay Capabilities.</title>
        <authorList>
            <person name="Nagy L.G."/>
            <person name="Riley R."/>
            <person name="Tritt A."/>
            <person name="Adam C."/>
            <person name="Daum C."/>
            <person name="Floudas D."/>
            <person name="Sun H."/>
            <person name="Yadav J.S."/>
            <person name="Pangilinan J."/>
            <person name="Larsson K.H."/>
            <person name="Matsuura K."/>
            <person name="Barry K."/>
            <person name="Labutti K."/>
            <person name="Kuo R."/>
            <person name="Ohm R.A."/>
            <person name="Bhattacharya S.S."/>
            <person name="Shirouzu T."/>
            <person name="Yoshinaga Y."/>
            <person name="Martin F.M."/>
            <person name="Grigoriev I.V."/>
            <person name="Hibbett D.S."/>
        </authorList>
    </citation>
    <scope>NUCLEOTIDE SEQUENCE [LARGE SCALE GENOMIC DNA]</scope>
    <source>
        <strain evidence="14 15">HHB12733</strain>
    </source>
</reference>
<dbReference type="InterPro" id="IPR009567">
    <property type="entry name" value="SARAF"/>
</dbReference>
<dbReference type="Pfam" id="PF06682">
    <property type="entry name" value="SARAF"/>
    <property type="match status" value="1"/>
</dbReference>
<dbReference type="InParanoid" id="A0A165HD34"/>
<evidence type="ECO:0000256" key="11">
    <source>
        <dbReference type="ARBA" id="ARBA00023065"/>
    </source>
</evidence>
<keyword evidence="10" id="KW-1133">Transmembrane helix</keyword>
<dbReference type="GO" id="GO:0006816">
    <property type="term" value="P:calcium ion transport"/>
    <property type="evidence" value="ECO:0007669"/>
    <property type="project" value="UniProtKB-KW"/>
</dbReference>
<keyword evidence="15" id="KW-1185">Reference proteome</keyword>
<evidence type="ECO:0000256" key="4">
    <source>
        <dbReference type="ARBA" id="ARBA00022448"/>
    </source>
</evidence>
<evidence type="ECO:0000256" key="9">
    <source>
        <dbReference type="ARBA" id="ARBA00022837"/>
    </source>
</evidence>
<evidence type="ECO:0000256" key="12">
    <source>
        <dbReference type="ARBA" id="ARBA00023136"/>
    </source>
</evidence>
<keyword evidence="6" id="KW-0812">Transmembrane</keyword>
<evidence type="ECO:0000256" key="10">
    <source>
        <dbReference type="ARBA" id="ARBA00022989"/>
    </source>
</evidence>
<dbReference type="GO" id="GO:0005789">
    <property type="term" value="C:endoplasmic reticulum membrane"/>
    <property type="evidence" value="ECO:0007669"/>
    <property type="project" value="UniProtKB-SubCell"/>
</dbReference>
<evidence type="ECO:0000256" key="5">
    <source>
        <dbReference type="ARBA" id="ARBA00022568"/>
    </source>
</evidence>
<dbReference type="STRING" id="1353952.A0A165HD34"/>
<gene>
    <name evidence="14" type="ORF">CALCODRAFT_431301</name>
</gene>
<keyword evidence="8" id="KW-0256">Endoplasmic reticulum</keyword>
<keyword evidence="7" id="KW-0732">Signal</keyword>
<organism evidence="14 15">
    <name type="scientific">Calocera cornea HHB12733</name>
    <dbReference type="NCBI Taxonomy" id="1353952"/>
    <lineage>
        <taxon>Eukaryota</taxon>
        <taxon>Fungi</taxon>
        <taxon>Dikarya</taxon>
        <taxon>Basidiomycota</taxon>
        <taxon>Agaricomycotina</taxon>
        <taxon>Dacrymycetes</taxon>
        <taxon>Dacrymycetales</taxon>
        <taxon>Dacrymycetaceae</taxon>
        <taxon>Calocera</taxon>
    </lineage>
</organism>
<keyword evidence="11" id="KW-0406">Ion transport</keyword>
<evidence type="ECO:0000256" key="6">
    <source>
        <dbReference type="ARBA" id="ARBA00022692"/>
    </source>
</evidence>
<dbReference type="Proteomes" id="UP000076842">
    <property type="component" value="Unassembled WGS sequence"/>
</dbReference>
<dbReference type="PANTHER" id="PTHR15929:SF0">
    <property type="entry name" value="STORE-OPERATED CALCIUM ENTRY-ASSOCIATED REGULATORY FACTOR"/>
    <property type="match status" value="1"/>
</dbReference>
<comment type="similarity">
    <text evidence="2">Belongs to the SARAF family.</text>
</comment>